<dbReference type="EMBL" id="JAAHFQ010000050">
    <property type="protein sequence ID" value="NER26802.1"/>
    <property type="molecule type" value="Genomic_DNA"/>
</dbReference>
<proteinExistence type="predicted"/>
<dbReference type="SUPFAM" id="SSF52540">
    <property type="entry name" value="P-loop containing nucleoside triphosphate hydrolases"/>
    <property type="match status" value="1"/>
</dbReference>
<gene>
    <name evidence="1" type="ORF">F6J89_04025</name>
</gene>
<accession>A0A6B3N859</accession>
<reference evidence="1" key="1">
    <citation type="submission" date="2019-11" db="EMBL/GenBank/DDBJ databases">
        <title>Genomic insights into an expanded diversity of filamentous marine cyanobacteria reveals the extraordinary biosynthetic potential of Moorea and Okeania.</title>
        <authorList>
            <person name="Ferreira Leao T."/>
            <person name="Wang M."/>
            <person name="Moss N."/>
            <person name="Da Silva R."/>
            <person name="Sanders J."/>
            <person name="Nurk S."/>
            <person name="Gurevich A."/>
            <person name="Humphrey G."/>
            <person name="Reher R."/>
            <person name="Zhu Q."/>
            <person name="Belda-Ferre P."/>
            <person name="Glukhov E."/>
            <person name="Rex R."/>
            <person name="Dorrestein P.C."/>
            <person name="Knight R."/>
            <person name="Pevzner P."/>
            <person name="Gerwick W.H."/>
            <person name="Gerwick L."/>
        </authorList>
    </citation>
    <scope>NUCLEOTIDE SEQUENCE</scope>
    <source>
        <strain evidence="1">SIO1C4</strain>
    </source>
</reference>
<organism evidence="1">
    <name type="scientific">Symploca sp. SIO1C4</name>
    <dbReference type="NCBI Taxonomy" id="2607765"/>
    <lineage>
        <taxon>Bacteria</taxon>
        <taxon>Bacillati</taxon>
        <taxon>Cyanobacteriota</taxon>
        <taxon>Cyanophyceae</taxon>
        <taxon>Coleofasciculales</taxon>
        <taxon>Coleofasciculaceae</taxon>
        <taxon>Symploca</taxon>
    </lineage>
</organism>
<dbReference type="InterPro" id="IPR027417">
    <property type="entry name" value="P-loop_NTPase"/>
</dbReference>
<sequence>MKEGVREGIGPDYSIFNGSHPAFDKHQGKIFFAKEVLGHSYPEECCFELFPNQDAIRRSKPLFLLRDPIETWSSWKKCKAAGKQGWEGICDLNLFKRAYQHTYDTFINVRHISDQVTCLTREHLLKNPRQLFQSICRLWDIPFTENMIDWKHSFDVDSFTCGNDDHRETLKKKQYDHRETFSRIQHKDVRKSMSFYAVEKNQDRWQHTLVTPEEREEIEITLKPLHEKFAIWSEEYYPLDVL</sequence>
<evidence type="ECO:0008006" key="2">
    <source>
        <dbReference type="Google" id="ProtNLM"/>
    </source>
</evidence>
<evidence type="ECO:0000313" key="1">
    <source>
        <dbReference type="EMBL" id="NER26802.1"/>
    </source>
</evidence>
<comment type="caution">
    <text evidence="1">The sequence shown here is derived from an EMBL/GenBank/DDBJ whole genome shotgun (WGS) entry which is preliminary data.</text>
</comment>
<dbReference type="Gene3D" id="3.40.50.300">
    <property type="entry name" value="P-loop containing nucleotide triphosphate hydrolases"/>
    <property type="match status" value="1"/>
</dbReference>
<protein>
    <recommendedName>
        <fullName evidence="2">Sulfotransferase family protein</fullName>
    </recommendedName>
</protein>
<name>A0A6B3N859_9CYAN</name>
<dbReference type="AlphaFoldDB" id="A0A6B3N859"/>